<feature type="region of interest" description="Disordered" evidence="3">
    <location>
        <begin position="246"/>
        <end position="275"/>
    </location>
</feature>
<evidence type="ECO:0000256" key="2">
    <source>
        <dbReference type="ARBA" id="ARBA00023172"/>
    </source>
</evidence>
<keyword evidence="2" id="KW-0233">DNA recombination</keyword>
<organism evidence="5 6">
    <name type="scientific">Gandjariella thermophila</name>
    <dbReference type="NCBI Taxonomy" id="1931992"/>
    <lineage>
        <taxon>Bacteria</taxon>
        <taxon>Bacillati</taxon>
        <taxon>Actinomycetota</taxon>
        <taxon>Actinomycetes</taxon>
        <taxon>Pseudonocardiales</taxon>
        <taxon>Pseudonocardiaceae</taxon>
        <taxon>Gandjariella</taxon>
    </lineage>
</organism>
<evidence type="ECO:0000313" key="5">
    <source>
        <dbReference type="EMBL" id="GDY33378.1"/>
    </source>
</evidence>
<name>A0A4D4JFE3_9PSEU</name>
<dbReference type="GO" id="GO:0003677">
    <property type="term" value="F:DNA binding"/>
    <property type="evidence" value="ECO:0007669"/>
    <property type="project" value="UniProtKB-KW"/>
</dbReference>
<feature type="domain" description="Recombinase zinc beta ribbon" evidence="4">
    <location>
        <begin position="40"/>
        <end position="99"/>
    </location>
</feature>
<dbReference type="InterPro" id="IPR025827">
    <property type="entry name" value="Zn_ribbon_recom_dom"/>
</dbReference>
<dbReference type="PANTHER" id="PTHR30461">
    <property type="entry name" value="DNA-INVERTASE FROM LAMBDOID PROPHAGE"/>
    <property type="match status" value="1"/>
</dbReference>
<protein>
    <recommendedName>
        <fullName evidence="4">Recombinase zinc beta ribbon domain-containing protein</fullName>
    </recommendedName>
</protein>
<evidence type="ECO:0000313" key="6">
    <source>
        <dbReference type="Proteomes" id="UP000298860"/>
    </source>
</evidence>
<evidence type="ECO:0000259" key="4">
    <source>
        <dbReference type="Pfam" id="PF13408"/>
    </source>
</evidence>
<keyword evidence="6" id="KW-1185">Reference proteome</keyword>
<proteinExistence type="predicted"/>
<dbReference type="GO" id="GO:0000150">
    <property type="term" value="F:DNA strand exchange activity"/>
    <property type="evidence" value="ECO:0007669"/>
    <property type="project" value="TreeGrafter"/>
</dbReference>
<dbReference type="InterPro" id="IPR050639">
    <property type="entry name" value="SSR_resolvase"/>
</dbReference>
<accession>A0A4D4JFE3</accession>
<dbReference type="PANTHER" id="PTHR30461:SF2">
    <property type="entry name" value="SERINE RECOMBINASE PINE-RELATED"/>
    <property type="match status" value="1"/>
</dbReference>
<dbReference type="Gene3D" id="3.90.1750.20">
    <property type="entry name" value="Putative Large Serine Recombinase, Chain B, Domain 2"/>
    <property type="match status" value="1"/>
</dbReference>
<dbReference type="AlphaFoldDB" id="A0A4D4JFE3"/>
<dbReference type="Proteomes" id="UP000298860">
    <property type="component" value="Unassembled WGS sequence"/>
</dbReference>
<reference evidence="6" key="1">
    <citation type="submission" date="2019-04" db="EMBL/GenBank/DDBJ databases">
        <title>Draft genome sequence of Pseudonocardiaceae bacterium SL3-2-4.</title>
        <authorList>
            <person name="Ningsih F."/>
            <person name="Yokota A."/>
            <person name="Sakai Y."/>
            <person name="Nanatani K."/>
            <person name="Yabe S."/>
            <person name="Oetari A."/>
            <person name="Sjamsuridzal W."/>
        </authorList>
    </citation>
    <scope>NUCLEOTIDE SEQUENCE [LARGE SCALE GENOMIC DNA]</scope>
    <source>
        <strain evidence="6">SL3-2-4</strain>
    </source>
</reference>
<dbReference type="InterPro" id="IPR038109">
    <property type="entry name" value="DNA_bind_recomb_sf"/>
</dbReference>
<dbReference type="Pfam" id="PF13408">
    <property type="entry name" value="Zn_ribbon_recom"/>
    <property type="match status" value="1"/>
</dbReference>
<comment type="caution">
    <text evidence="5">The sequence shown here is derived from an EMBL/GenBank/DDBJ whole genome shotgun (WGS) entry which is preliminary data.</text>
</comment>
<keyword evidence="1" id="KW-0238">DNA-binding</keyword>
<gene>
    <name evidence="5" type="ORF">GTS_50110</name>
</gene>
<evidence type="ECO:0000256" key="1">
    <source>
        <dbReference type="ARBA" id="ARBA00023125"/>
    </source>
</evidence>
<evidence type="ECO:0000256" key="3">
    <source>
        <dbReference type="SAM" id="MobiDB-lite"/>
    </source>
</evidence>
<dbReference type="EMBL" id="BJFL01000040">
    <property type="protein sequence ID" value="GDY33378.1"/>
    <property type="molecule type" value="Genomic_DNA"/>
</dbReference>
<sequence length="296" mass="32264">MNDCHTPLVDTETFEEAQRLLAERGEDHAHRRANGSDYQLTGLMRCPTCGKAMIGTRATDKNKVYRYDTCFTRSRYDTTKCDGHRLNADAVEAAVLDALSRFYRDHHTLIADAVAEAQRQHHAGQHTQQAELASVEAKIAETNGKIDRYLTAFEKGTLDDELVGQRLAELRATSKQLAARRDELATALDTEPAVPDTATLAEVAEHITHIIDSGTDQTRKALIETLIAGIKITSPSTLVPVFRIPQPHTDDDTAEAAGDTKKALTSGNPPAGASKEGVRAMTNLVGVLGTEPRVQL</sequence>